<feature type="compositionally biased region" description="Basic residues" evidence="3">
    <location>
        <begin position="307"/>
        <end position="317"/>
    </location>
</feature>
<evidence type="ECO:0000313" key="4">
    <source>
        <dbReference type="EnsemblPlants" id="OB09G10040.1"/>
    </source>
</evidence>
<feature type="region of interest" description="Disordered" evidence="3">
    <location>
        <begin position="1181"/>
        <end position="1200"/>
    </location>
</feature>
<dbReference type="InterPro" id="IPR003888">
    <property type="entry name" value="FYrich_N"/>
</dbReference>
<dbReference type="eggNOG" id="ENOG502QSEX">
    <property type="taxonomic scope" value="Eukaryota"/>
</dbReference>
<dbReference type="OMA" id="AKSMMTF"/>
<sequence>MAEEDGERFIEIVSAGSLYLSGGEWERKYWSCSRGKDRYPYPVGYRAVRHFSGISYTMEIQQGPRGPMFQVTSTLGDSAPGPTPDLAWKNFQKKTAPKVRDWQRKRSFPHKIDGVELFGFKNASVQRLLRELIVRSTGAIELNLHHPVTSDTDSPLTRKVEADVSDGYEDLSVRLDKMGGPSKRSMRPSQEEGTAKRVHYQDISTSADNCDNELDIAADEGSSKLQDVIGSRCTPSLLKEIPHNSRHTLVNDNMGESVADSPEQVGLSSSSYLSSQMSDLESAEREVAKSMMAILLPQAIPLLKKTHRKKKKKVKHKNKEEYTTSTRTVSTENPSAGCRGGAVCTSICEGINVKTSPTYSNEKSLCEMVKGFCDNDDGMIDELAFRTDDLNTVIADSFEGDEQVWHDNTSKSMGAHHHECDDACSKESNVHSQLPYDNREDHDRRSECQIGIDDGTDTPDVIYDHEKGQYVLSEALLACLEEEFGEKDNSYPANYNESNAGRIQDGKQFEDPRGGINNDSSILIDVSDKNNLRNGLYAQASAKSRAGISRDGESLTNLLEKPVHSNAHNYEKMGGQFDDTKFVDRFVAFESFGTGNHSKYGLERINSVTAGSVDVQMKTGKNHSLEEQKECQTGCRNGNENTMISVGFGSNVCGCVPPKNEDNACRERALTDINHLNGPLCKQKETSPRVSNLHLDLMGSYLHPMPVLSITLNTKNNSSLLIYVLCGFLDSCQRFLYVYNIIPKDQQETKPYFVSYTPLLLSSMERSCTGNLPFERSGLQFTPDGQFLVFFGTIRMPFCRRQSIDCSCSLCKLNQYEVNCLKIVSVNLGYVSLLTKLIACGTLSCILICEPNYIVTVEDGGKLHIWMMAAGWRMISEEYVIPSFSNVGHSILELRRMPKNSNLIIGHDGAGSFCLWDIAKRTILATFTAPGIIIFQILPVVSCSLQEDIILASFSDSEKRLREITISGVSRKVDNESILSSGKDTAIWILISSASVAEYQSDLRANEHNARWRLALLANKTVFMGSILDPRATAVEACGNHGFTGTHGGLLYAWELSSGRKLAGTQCFNRGRVSCVAVDAKSGVVAVADDECQLLLYSQNKVVSNARAGGNMFRPIFRKGYNHRNPIRNLSLTLKFVTLMGRNCDRWLRVRIGLGKAPEAHQCYIKEEEPTGTLVSLILSTRNSKSSSPDQRRAGRVSCGDSRAVPLETRRGIADSDNVKTYLANIESNYKTCTKTYASALIMKMGSSVYDGKKGIRQHIMEMSHMAHQLKTMDMEISEAYLVHFILNSLNSDYDPFKIHYNTQREKWTISELISHAVEEEERQKAKRQKHIDQLNLVNSKGKRKFHQGEASGSKKKGKPPHPPKQGGSKAAQSTAQPSAGPKFKNPHCTFCDSDGHWHKDCPRFKEWLARKGINEINEISNVNESLYIEFSRNSWWVDSGATVHITNSLQGLNDV</sequence>
<proteinExistence type="predicted"/>
<dbReference type="PROSITE" id="PS51542">
    <property type="entry name" value="FYRN"/>
    <property type="match status" value="1"/>
</dbReference>
<evidence type="ECO:0008006" key="6">
    <source>
        <dbReference type="Google" id="ProtNLM"/>
    </source>
</evidence>
<dbReference type="PROSITE" id="PS51543">
    <property type="entry name" value="FYRC"/>
    <property type="match status" value="1"/>
</dbReference>
<dbReference type="GO" id="GO:0005634">
    <property type="term" value="C:nucleus"/>
    <property type="evidence" value="ECO:0007669"/>
    <property type="project" value="UniProtKB-SubCell"/>
</dbReference>
<feature type="region of interest" description="Disordered" evidence="3">
    <location>
        <begin position="307"/>
        <end position="335"/>
    </location>
</feature>
<feature type="region of interest" description="Disordered" evidence="3">
    <location>
        <begin position="248"/>
        <end position="269"/>
    </location>
</feature>
<comment type="subcellular location">
    <subcellularLocation>
        <location evidence="1">Nucleus</location>
    </subcellularLocation>
</comment>
<dbReference type="Pfam" id="PF14223">
    <property type="entry name" value="Retrotran_gag_2"/>
    <property type="match status" value="1"/>
</dbReference>
<evidence type="ECO:0000256" key="2">
    <source>
        <dbReference type="ARBA" id="ARBA00023242"/>
    </source>
</evidence>
<dbReference type="GO" id="GO:0051726">
    <property type="term" value="P:regulation of cell cycle"/>
    <property type="evidence" value="ECO:0007669"/>
    <property type="project" value="TreeGrafter"/>
</dbReference>
<accession>J3MVH6</accession>
<dbReference type="Gene3D" id="3.30.160.360">
    <property type="match status" value="1"/>
</dbReference>
<dbReference type="InterPro" id="IPR015943">
    <property type="entry name" value="WD40/YVTN_repeat-like_dom_sf"/>
</dbReference>
<dbReference type="Gramene" id="OB09G10040.1">
    <property type="protein sequence ID" value="OB09G10040.1"/>
    <property type="gene ID" value="OB09G10040"/>
</dbReference>
<dbReference type="Proteomes" id="UP000006038">
    <property type="component" value="Chromosome 9"/>
</dbReference>
<evidence type="ECO:0000256" key="3">
    <source>
        <dbReference type="SAM" id="MobiDB-lite"/>
    </source>
</evidence>
<dbReference type="InterPro" id="IPR036322">
    <property type="entry name" value="WD40_repeat_dom_sf"/>
</dbReference>
<dbReference type="InterPro" id="IPR040092">
    <property type="entry name" value="TBRG1"/>
</dbReference>
<dbReference type="STRING" id="4533.J3MVH6"/>
<dbReference type="InterPro" id="IPR036875">
    <property type="entry name" value="Znf_CCHC_sf"/>
</dbReference>
<evidence type="ECO:0000313" key="5">
    <source>
        <dbReference type="Proteomes" id="UP000006038"/>
    </source>
</evidence>
<reference evidence="4" key="2">
    <citation type="submission" date="2013-04" db="UniProtKB">
        <authorList>
            <consortium name="EnsemblPlants"/>
        </authorList>
    </citation>
    <scope>IDENTIFICATION</scope>
</reference>
<dbReference type="SUPFAM" id="SSF57756">
    <property type="entry name" value="Retrovirus zinc finger-like domains"/>
    <property type="match status" value="1"/>
</dbReference>
<dbReference type="GO" id="GO:0008270">
    <property type="term" value="F:zinc ion binding"/>
    <property type="evidence" value="ECO:0007669"/>
    <property type="project" value="InterPro"/>
</dbReference>
<dbReference type="InterPro" id="IPR003889">
    <property type="entry name" value="FYrich_C"/>
</dbReference>
<dbReference type="HOGENOM" id="CLU_004087_0_0_1"/>
<feature type="region of interest" description="Disordered" evidence="3">
    <location>
        <begin position="1325"/>
        <end position="1385"/>
    </location>
</feature>
<protein>
    <recommendedName>
        <fullName evidence="6">FYR C-terminal domain-containing protein</fullName>
    </recommendedName>
</protein>
<keyword evidence="5" id="KW-1185">Reference proteome</keyword>
<organism evidence="4">
    <name type="scientific">Oryza brachyantha</name>
    <name type="common">malo sina</name>
    <dbReference type="NCBI Taxonomy" id="4533"/>
    <lineage>
        <taxon>Eukaryota</taxon>
        <taxon>Viridiplantae</taxon>
        <taxon>Streptophyta</taxon>
        <taxon>Embryophyta</taxon>
        <taxon>Tracheophyta</taxon>
        <taxon>Spermatophyta</taxon>
        <taxon>Magnoliopsida</taxon>
        <taxon>Liliopsida</taxon>
        <taxon>Poales</taxon>
        <taxon>Poaceae</taxon>
        <taxon>BOP clade</taxon>
        <taxon>Oryzoideae</taxon>
        <taxon>Oryzeae</taxon>
        <taxon>Oryzinae</taxon>
        <taxon>Oryza</taxon>
    </lineage>
</organism>
<reference evidence="4" key="1">
    <citation type="journal article" date="2013" name="Nat. Commun.">
        <title>Whole-genome sequencing of Oryza brachyantha reveals mechanisms underlying Oryza genome evolution.</title>
        <authorList>
            <person name="Chen J."/>
            <person name="Huang Q."/>
            <person name="Gao D."/>
            <person name="Wang J."/>
            <person name="Lang Y."/>
            <person name="Liu T."/>
            <person name="Li B."/>
            <person name="Bai Z."/>
            <person name="Luis Goicoechea J."/>
            <person name="Liang C."/>
            <person name="Chen C."/>
            <person name="Zhang W."/>
            <person name="Sun S."/>
            <person name="Liao Y."/>
            <person name="Zhang X."/>
            <person name="Yang L."/>
            <person name="Song C."/>
            <person name="Wang M."/>
            <person name="Shi J."/>
            <person name="Liu G."/>
            <person name="Liu J."/>
            <person name="Zhou H."/>
            <person name="Zhou W."/>
            <person name="Yu Q."/>
            <person name="An N."/>
            <person name="Chen Y."/>
            <person name="Cai Q."/>
            <person name="Wang B."/>
            <person name="Liu B."/>
            <person name="Min J."/>
            <person name="Huang Y."/>
            <person name="Wu H."/>
            <person name="Li Z."/>
            <person name="Zhang Y."/>
            <person name="Yin Y."/>
            <person name="Song W."/>
            <person name="Jiang J."/>
            <person name="Jackson S.A."/>
            <person name="Wing R.A."/>
            <person name="Wang J."/>
            <person name="Chen M."/>
        </authorList>
    </citation>
    <scope>NUCLEOTIDE SEQUENCE [LARGE SCALE GENOMIC DNA]</scope>
    <source>
        <strain evidence="4">cv. IRGC 101232</strain>
    </source>
</reference>
<feature type="compositionally biased region" description="Polar residues" evidence="3">
    <location>
        <begin position="323"/>
        <end position="334"/>
    </location>
</feature>
<evidence type="ECO:0000256" key="1">
    <source>
        <dbReference type="ARBA" id="ARBA00004123"/>
    </source>
</evidence>
<feature type="region of interest" description="Disordered" evidence="3">
    <location>
        <begin position="176"/>
        <end position="196"/>
    </location>
</feature>
<dbReference type="Gene3D" id="2.130.10.10">
    <property type="entry name" value="YVTN repeat-like/Quinoprotein amine dehydrogenase"/>
    <property type="match status" value="1"/>
</dbReference>
<dbReference type="PANTHER" id="PTHR22715:SF1">
    <property type="entry name" value="DNA BINDING PROTEIN"/>
    <property type="match status" value="1"/>
</dbReference>
<name>J3MVH6_ORYBR</name>
<dbReference type="EnsemblPlants" id="OB09G10040.1">
    <property type="protein sequence ID" value="OB09G10040.1"/>
    <property type="gene ID" value="OB09G10040"/>
</dbReference>
<dbReference type="SUPFAM" id="SSF50978">
    <property type="entry name" value="WD40 repeat-like"/>
    <property type="match status" value="1"/>
</dbReference>
<dbReference type="PANTHER" id="PTHR22715">
    <property type="entry name" value="TRANSFORMING GROWTH FACTOR BETA REGULATED GENE 1"/>
    <property type="match status" value="1"/>
</dbReference>
<dbReference type="GO" id="GO:0003676">
    <property type="term" value="F:nucleic acid binding"/>
    <property type="evidence" value="ECO:0007669"/>
    <property type="project" value="InterPro"/>
</dbReference>
<keyword evidence="2" id="KW-0539">Nucleus</keyword>
<dbReference type="GO" id="GO:0140993">
    <property type="term" value="F:histone modifying activity"/>
    <property type="evidence" value="ECO:0007669"/>
    <property type="project" value="UniProtKB-ARBA"/>
</dbReference>